<name>A0A067MUG8_BOTB1</name>
<evidence type="ECO:0000256" key="5">
    <source>
        <dbReference type="ARBA" id="ARBA00023277"/>
    </source>
</evidence>
<gene>
    <name evidence="11" type="ORF">BOTBODRAFT_171177</name>
</gene>
<dbReference type="GO" id="GO:0000324">
    <property type="term" value="C:fungal-type vacuole"/>
    <property type="evidence" value="ECO:0007669"/>
    <property type="project" value="TreeGrafter"/>
</dbReference>
<dbReference type="STRING" id="930990.A0A067MUG8"/>
<evidence type="ECO:0000256" key="1">
    <source>
        <dbReference type="ARBA" id="ARBA00001863"/>
    </source>
</evidence>
<reference evidence="12" key="1">
    <citation type="journal article" date="2014" name="Proc. Natl. Acad. Sci. U.S.A.">
        <title>Extensive sampling of basidiomycete genomes demonstrates inadequacy of the white-rot/brown-rot paradigm for wood decay fungi.</title>
        <authorList>
            <person name="Riley R."/>
            <person name="Salamov A.A."/>
            <person name="Brown D.W."/>
            <person name="Nagy L.G."/>
            <person name="Floudas D."/>
            <person name="Held B.W."/>
            <person name="Levasseur A."/>
            <person name="Lombard V."/>
            <person name="Morin E."/>
            <person name="Otillar R."/>
            <person name="Lindquist E.A."/>
            <person name="Sun H."/>
            <person name="LaButti K.M."/>
            <person name="Schmutz J."/>
            <person name="Jabbour D."/>
            <person name="Luo H."/>
            <person name="Baker S.E."/>
            <person name="Pisabarro A.G."/>
            <person name="Walton J.D."/>
            <person name="Blanchette R.A."/>
            <person name="Henrissat B."/>
            <person name="Martin F."/>
            <person name="Cullen D."/>
            <person name="Hibbett D.S."/>
            <person name="Grigoriev I.V."/>
        </authorList>
    </citation>
    <scope>NUCLEOTIDE SEQUENCE [LARGE SCALE GENOMIC DNA]</scope>
    <source>
        <strain evidence="12">FD-172 SS1</strain>
    </source>
</reference>
<evidence type="ECO:0000256" key="7">
    <source>
        <dbReference type="ARBA" id="ARBA00023326"/>
    </source>
</evidence>
<keyword evidence="4 11" id="KW-0378">Hydrolase</keyword>
<evidence type="ECO:0000259" key="10">
    <source>
        <dbReference type="Pfam" id="PF00723"/>
    </source>
</evidence>
<evidence type="ECO:0000256" key="6">
    <source>
        <dbReference type="ARBA" id="ARBA00023295"/>
    </source>
</evidence>
<evidence type="ECO:0000256" key="4">
    <source>
        <dbReference type="ARBA" id="ARBA00022801"/>
    </source>
</evidence>
<proteinExistence type="inferred from homology"/>
<dbReference type="InterPro" id="IPR012341">
    <property type="entry name" value="6hp_glycosidase-like_sf"/>
</dbReference>
<feature type="domain" description="GH15-like" evidence="10">
    <location>
        <begin position="84"/>
        <end position="526"/>
    </location>
</feature>
<evidence type="ECO:0000313" key="12">
    <source>
        <dbReference type="Proteomes" id="UP000027195"/>
    </source>
</evidence>
<dbReference type="EC" id="3.2.1.3" evidence="3"/>
<dbReference type="HOGENOM" id="CLU_012173_2_0_1"/>
<dbReference type="PANTHER" id="PTHR31616">
    <property type="entry name" value="TREHALASE"/>
    <property type="match status" value="1"/>
</dbReference>
<organism evidence="11 12">
    <name type="scientific">Botryobasidium botryosum (strain FD-172 SS1)</name>
    <dbReference type="NCBI Taxonomy" id="930990"/>
    <lineage>
        <taxon>Eukaryota</taxon>
        <taxon>Fungi</taxon>
        <taxon>Dikarya</taxon>
        <taxon>Basidiomycota</taxon>
        <taxon>Agaricomycotina</taxon>
        <taxon>Agaricomycetes</taxon>
        <taxon>Cantharellales</taxon>
        <taxon>Botryobasidiaceae</taxon>
        <taxon>Botryobasidium</taxon>
    </lineage>
</organism>
<dbReference type="AlphaFoldDB" id="A0A067MUG8"/>
<comment type="similarity">
    <text evidence="2">Belongs to the glycosyl hydrolase 15 family.</text>
</comment>
<protein>
    <recommendedName>
        <fullName evidence="3">glucan 1,4-alpha-glucosidase</fullName>
        <ecNumber evidence="3">3.2.1.3</ecNumber>
    </recommendedName>
    <alternativeName>
        <fullName evidence="9">1,4-alpha-D-glucan glucohydrolase</fullName>
    </alternativeName>
    <alternativeName>
        <fullName evidence="8">Glucan 1,4-alpha-glucosidase</fullName>
    </alternativeName>
</protein>
<dbReference type="EMBL" id="KL198021">
    <property type="protein sequence ID" value="KDQ18310.1"/>
    <property type="molecule type" value="Genomic_DNA"/>
</dbReference>
<dbReference type="Pfam" id="PF00723">
    <property type="entry name" value="Glyco_hydro_15"/>
    <property type="match status" value="1"/>
</dbReference>
<evidence type="ECO:0000256" key="2">
    <source>
        <dbReference type="ARBA" id="ARBA00006188"/>
    </source>
</evidence>
<evidence type="ECO:0000256" key="3">
    <source>
        <dbReference type="ARBA" id="ARBA00012593"/>
    </source>
</evidence>
<dbReference type="InterPro" id="IPR008928">
    <property type="entry name" value="6-hairpin_glycosidase_sf"/>
</dbReference>
<dbReference type="Gene3D" id="1.50.10.10">
    <property type="match status" value="1"/>
</dbReference>
<evidence type="ECO:0000256" key="8">
    <source>
        <dbReference type="ARBA" id="ARBA00033442"/>
    </source>
</evidence>
<dbReference type="GO" id="GO:0004339">
    <property type="term" value="F:glucan 1,4-alpha-glucosidase activity"/>
    <property type="evidence" value="ECO:0007669"/>
    <property type="project" value="UniProtKB-EC"/>
</dbReference>
<dbReference type="GO" id="GO:0000272">
    <property type="term" value="P:polysaccharide catabolic process"/>
    <property type="evidence" value="ECO:0007669"/>
    <property type="project" value="UniProtKB-KW"/>
</dbReference>
<dbReference type="InParanoid" id="A0A067MUG8"/>
<keyword evidence="5" id="KW-0119">Carbohydrate metabolism</keyword>
<dbReference type="SUPFAM" id="SSF48208">
    <property type="entry name" value="Six-hairpin glycosidases"/>
    <property type="match status" value="1"/>
</dbReference>
<dbReference type="OrthoDB" id="6123450at2759"/>
<evidence type="ECO:0000256" key="9">
    <source>
        <dbReference type="ARBA" id="ARBA00033473"/>
    </source>
</evidence>
<evidence type="ECO:0000313" key="11">
    <source>
        <dbReference type="EMBL" id="KDQ18310.1"/>
    </source>
</evidence>
<accession>A0A067MUG8</accession>
<dbReference type="PANTHER" id="PTHR31616:SF9">
    <property type="entry name" value="GLUCOAMYLASE, INTRACELLULAR SPORULATION-SPECIFIC"/>
    <property type="match status" value="1"/>
</dbReference>
<dbReference type="PRINTS" id="PR00736">
    <property type="entry name" value="GLHYDRLASE15"/>
</dbReference>
<dbReference type="InterPro" id="IPR011613">
    <property type="entry name" value="GH15-like"/>
</dbReference>
<dbReference type="InterPro" id="IPR000165">
    <property type="entry name" value="Glucoamylase"/>
</dbReference>
<comment type="catalytic activity">
    <reaction evidence="1">
        <text>Hydrolysis of terminal (1-&gt;4)-linked alpha-D-glucose residues successively from non-reducing ends of the chains with release of beta-D-glucose.</text>
        <dbReference type="EC" id="3.2.1.3"/>
    </reaction>
</comment>
<dbReference type="Proteomes" id="UP000027195">
    <property type="component" value="Unassembled WGS sequence"/>
</dbReference>
<sequence>MDISLGSEKHSGAFGLDRKPARRWKRPAVLFAGAACLSLAFFRDALKTSHHARNLSYIPRPFDQHKSTVARFSYHKIFDALGPSAGAAEGLFIASPSTSEPNYFYTWSRDSALTSLTLVSRLLDPTIIDNSLEPTIRSYAYAQIGLQHVCNPSGCFSDGGLGEPKFNVDGTAFTGGWGRPQRDGPGLRSLVLIQFANYLLDRGLPQDLDFVSRFLYTATLPATSAIKADLEYAAYNGQENSFDLWRLMGFTCKYFKTHRIWRPTDPPLYLHKSFTLYASYLSLTHGSALAKRLNDTGASEFYTEQAQKIADTLESFVTSSNSSTYIESSLNPGQWNRKGIDAALPLAVLVGAQVSGGDTPWAAHRPEVLATVKTYVDSFRTVYPLNERVAEGAPVSVGRYAEDVYNGTGTAKANPWYLTTVAVPHLLTLALENIHEAGYINVTAASAPFWGQFVKGAEGGENWEAGQPEWALAVDGAWSWSEGFWEIMRAFVGADGHIAEEFDRETGKPRGARDLTWSYAAFVNAANARKKFQLAAKRRVHCGGSRMN</sequence>
<keyword evidence="12" id="KW-1185">Reference proteome</keyword>
<keyword evidence="7" id="KW-0624">Polysaccharide degradation</keyword>
<keyword evidence="6" id="KW-0326">Glycosidase</keyword>